<evidence type="ECO:0000313" key="2">
    <source>
        <dbReference type="Proteomes" id="UP000006813"/>
    </source>
</evidence>
<organism evidence="1 2">
    <name type="scientific">Heterocephalus glaber</name>
    <name type="common">Naked mole rat</name>
    <dbReference type="NCBI Taxonomy" id="10181"/>
    <lineage>
        <taxon>Eukaryota</taxon>
        <taxon>Metazoa</taxon>
        <taxon>Chordata</taxon>
        <taxon>Craniata</taxon>
        <taxon>Vertebrata</taxon>
        <taxon>Euteleostomi</taxon>
        <taxon>Mammalia</taxon>
        <taxon>Eutheria</taxon>
        <taxon>Euarchontoglires</taxon>
        <taxon>Glires</taxon>
        <taxon>Rodentia</taxon>
        <taxon>Hystricomorpha</taxon>
        <taxon>Bathyergidae</taxon>
        <taxon>Heterocephalus</taxon>
    </lineage>
</organism>
<dbReference type="Proteomes" id="UP000006813">
    <property type="component" value="Unassembled WGS sequence"/>
</dbReference>
<reference evidence="1 2" key="1">
    <citation type="journal article" date="2011" name="Nature">
        <title>Genome sequencing reveals insights into physiology and longevity of the naked mole rat.</title>
        <authorList>
            <person name="Kim E.B."/>
            <person name="Fang X."/>
            <person name="Fushan A.A."/>
            <person name="Huang Z."/>
            <person name="Lobanov A.V."/>
            <person name="Han L."/>
            <person name="Marino S.M."/>
            <person name="Sun X."/>
            <person name="Turanov A.A."/>
            <person name="Yang P."/>
            <person name="Yim S.H."/>
            <person name="Zhao X."/>
            <person name="Kasaikina M.V."/>
            <person name="Stoletzki N."/>
            <person name="Peng C."/>
            <person name="Polak P."/>
            <person name="Xiong Z."/>
            <person name="Kiezun A."/>
            <person name="Zhu Y."/>
            <person name="Chen Y."/>
            <person name="Kryukov G.V."/>
            <person name="Zhang Q."/>
            <person name="Peshkin L."/>
            <person name="Yang L."/>
            <person name="Bronson R.T."/>
            <person name="Buffenstein R."/>
            <person name="Wang B."/>
            <person name="Han C."/>
            <person name="Li Q."/>
            <person name="Chen L."/>
            <person name="Zhao W."/>
            <person name="Sunyaev S.R."/>
            <person name="Park T.J."/>
            <person name="Zhang G."/>
            <person name="Wang J."/>
            <person name="Gladyshev V.N."/>
        </authorList>
    </citation>
    <scope>NUCLEOTIDE SEQUENCE [LARGE SCALE GENOMIC DNA]</scope>
</reference>
<evidence type="ECO:0000313" key="1">
    <source>
        <dbReference type="EMBL" id="EHB07827.1"/>
    </source>
</evidence>
<accession>G5BEW6</accession>
<sequence>MNLEFGGAFCASKAGKYMPCLPQTKGAVNIMCPCRLGLICMSKDLMCFRRCHWI</sequence>
<protein>
    <submittedName>
        <fullName evidence="1">Uncharacterized protein</fullName>
    </submittedName>
</protein>
<dbReference type="FunCoup" id="G5BEW6">
    <property type="interactions" value="1"/>
</dbReference>
<dbReference type="InParanoid" id="G5BEW6"/>
<gene>
    <name evidence="1" type="ORF">GW7_00640</name>
</gene>
<proteinExistence type="predicted"/>
<dbReference type="EMBL" id="JH169897">
    <property type="protein sequence ID" value="EHB07827.1"/>
    <property type="molecule type" value="Genomic_DNA"/>
</dbReference>
<name>G5BEW6_HETGA</name>
<dbReference type="AlphaFoldDB" id="G5BEW6"/>